<dbReference type="OrthoDB" id="10034966at2759"/>
<gene>
    <name evidence="1" type="ORF">KQP761_LOCUS22934</name>
</gene>
<evidence type="ECO:0000313" key="2">
    <source>
        <dbReference type="Proteomes" id="UP000663834"/>
    </source>
</evidence>
<organism evidence="1 2">
    <name type="scientific">Rotaria magnacalcarata</name>
    <dbReference type="NCBI Taxonomy" id="392030"/>
    <lineage>
        <taxon>Eukaryota</taxon>
        <taxon>Metazoa</taxon>
        <taxon>Spiralia</taxon>
        <taxon>Gnathifera</taxon>
        <taxon>Rotifera</taxon>
        <taxon>Eurotatoria</taxon>
        <taxon>Bdelloidea</taxon>
        <taxon>Philodinida</taxon>
        <taxon>Philodinidae</taxon>
        <taxon>Rotaria</taxon>
    </lineage>
</organism>
<comment type="caution">
    <text evidence="1">The sequence shown here is derived from an EMBL/GenBank/DDBJ whole genome shotgun (WGS) entry which is preliminary data.</text>
</comment>
<feature type="non-terminal residue" evidence="1">
    <location>
        <position position="1"/>
    </location>
</feature>
<dbReference type="EMBL" id="CAJNOW010012182">
    <property type="protein sequence ID" value="CAF1607188.1"/>
    <property type="molecule type" value="Genomic_DNA"/>
</dbReference>
<accession>A0A816BBU6</accession>
<protein>
    <submittedName>
        <fullName evidence="1">Uncharacterized protein</fullName>
    </submittedName>
</protein>
<dbReference type="AlphaFoldDB" id="A0A816BBU6"/>
<proteinExistence type="predicted"/>
<evidence type="ECO:0000313" key="1">
    <source>
        <dbReference type="EMBL" id="CAF1607188.1"/>
    </source>
</evidence>
<reference evidence="1" key="1">
    <citation type="submission" date="2021-02" db="EMBL/GenBank/DDBJ databases">
        <authorList>
            <person name="Nowell W R."/>
        </authorList>
    </citation>
    <scope>NUCLEOTIDE SEQUENCE</scope>
</reference>
<sequence length="333" mass="38519">GNSNVDTIFDADQQEENKDLSVEIDETDDDNNCESFFNNEDLYSILSNIDCGTRFHSSVSTSFRKENKKIIEFDHVKNTFNDIRDKIKSITKNEYQFIKQCEDYFDYNSPEEIVVSSPNEFPENGYFLPVDKTLLSMLKYQPFITRILENIQNQHTAAEHDDDLMFSIKNGHHGNRLDQDTLLIQLYLDDISLTNPLGSKRDLHKLCMVYFTLEDIPDECRSKIDFIQLVGICESKFLKVRTVVDHDKTVQEIKSNPNKSSLMGVVGESPLHELIGFHPILSLPGDLMHDFIEDVWPIIIMSRLKQASSMRLITYGRKQFLFTVTIWISVIIV</sequence>
<dbReference type="Proteomes" id="UP000663834">
    <property type="component" value="Unassembled WGS sequence"/>
</dbReference>
<name>A0A816BBU6_9BILA</name>